<name>A0A6A6SUN8_9PLEO</name>
<dbReference type="EMBL" id="MU004460">
    <property type="protein sequence ID" value="KAF2650303.1"/>
    <property type="molecule type" value="Genomic_DNA"/>
</dbReference>
<dbReference type="AlphaFoldDB" id="A0A6A6SUN8"/>
<evidence type="ECO:0000313" key="2">
    <source>
        <dbReference type="EMBL" id="KAF2650303.1"/>
    </source>
</evidence>
<protein>
    <submittedName>
        <fullName evidence="2">Uncharacterized protein</fullName>
    </submittedName>
</protein>
<gene>
    <name evidence="2" type="ORF">K491DRAFT_697398</name>
</gene>
<evidence type="ECO:0000313" key="3">
    <source>
        <dbReference type="Proteomes" id="UP000799324"/>
    </source>
</evidence>
<dbReference type="Proteomes" id="UP000799324">
    <property type="component" value="Unassembled WGS sequence"/>
</dbReference>
<feature type="region of interest" description="Disordered" evidence="1">
    <location>
        <begin position="1"/>
        <end position="54"/>
    </location>
</feature>
<sequence length="100" mass="11569">MTAEGGPQAKGQKVRKSRRERRWWRRREKEEEEDDDDDIGPCRSARAHRSNGLHHDCDSECDYVISTPFTTHGIIRLSVSVRVYVAQRIVSYIAPCDTHS</sequence>
<feature type="compositionally biased region" description="Acidic residues" evidence="1">
    <location>
        <begin position="30"/>
        <end position="39"/>
    </location>
</feature>
<feature type="compositionally biased region" description="Basic residues" evidence="1">
    <location>
        <begin position="12"/>
        <end position="26"/>
    </location>
</feature>
<organism evidence="2 3">
    <name type="scientific">Lophiostoma macrostomum CBS 122681</name>
    <dbReference type="NCBI Taxonomy" id="1314788"/>
    <lineage>
        <taxon>Eukaryota</taxon>
        <taxon>Fungi</taxon>
        <taxon>Dikarya</taxon>
        <taxon>Ascomycota</taxon>
        <taxon>Pezizomycotina</taxon>
        <taxon>Dothideomycetes</taxon>
        <taxon>Pleosporomycetidae</taxon>
        <taxon>Pleosporales</taxon>
        <taxon>Lophiostomataceae</taxon>
        <taxon>Lophiostoma</taxon>
    </lineage>
</organism>
<keyword evidence="3" id="KW-1185">Reference proteome</keyword>
<evidence type="ECO:0000256" key="1">
    <source>
        <dbReference type="SAM" id="MobiDB-lite"/>
    </source>
</evidence>
<proteinExistence type="predicted"/>
<reference evidence="2" key="1">
    <citation type="journal article" date="2020" name="Stud. Mycol.">
        <title>101 Dothideomycetes genomes: a test case for predicting lifestyles and emergence of pathogens.</title>
        <authorList>
            <person name="Haridas S."/>
            <person name="Albert R."/>
            <person name="Binder M."/>
            <person name="Bloem J."/>
            <person name="Labutti K."/>
            <person name="Salamov A."/>
            <person name="Andreopoulos B."/>
            <person name="Baker S."/>
            <person name="Barry K."/>
            <person name="Bills G."/>
            <person name="Bluhm B."/>
            <person name="Cannon C."/>
            <person name="Castanera R."/>
            <person name="Culley D."/>
            <person name="Daum C."/>
            <person name="Ezra D."/>
            <person name="Gonzalez J."/>
            <person name="Henrissat B."/>
            <person name="Kuo A."/>
            <person name="Liang C."/>
            <person name="Lipzen A."/>
            <person name="Lutzoni F."/>
            <person name="Magnuson J."/>
            <person name="Mondo S."/>
            <person name="Nolan M."/>
            <person name="Ohm R."/>
            <person name="Pangilinan J."/>
            <person name="Park H.-J."/>
            <person name="Ramirez L."/>
            <person name="Alfaro M."/>
            <person name="Sun H."/>
            <person name="Tritt A."/>
            <person name="Yoshinaga Y."/>
            <person name="Zwiers L.-H."/>
            <person name="Turgeon B."/>
            <person name="Goodwin S."/>
            <person name="Spatafora J."/>
            <person name="Crous P."/>
            <person name="Grigoriev I."/>
        </authorList>
    </citation>
    <scope>NUCLEOTIDE SEQUENCE</scope>
    <source>
        <strain evidence="2">CBS 122681</strain>
    </source>
</reference>
<accession>A0A6A6SUN8</accession>